<dbReference type="AlphaFoldDB" id="A0A5A7UQY8"/>
<gene>
    <name evidence="1" type="ORF">E6C27_scaffold319G002090</name>
</gene>
<evidence type="ECO:0000313" key="2">
    <source>
        <dbReference type="Proteomes" id="UP000321393"/>
    </source>
</evidence>
<dbReference type="EMBL" id="SSTE01008362">
    <property type="protein sequence ID" value="KAA0056045.1"/>
    <property type="molecule type" value="Genomic_DNA"/>
</dbReference>
<dbReference type="OrthoDB" id="1738629at2759"/>
<accession>A0A5A7UQY8</accession>
<dbReference type="Proteomes" id="UP000321393">
    <property type="component" value="Unassembled WGS sequence"/>
</dbReference>
<organism evidence="1 2">
    <name type="scientific">Cucumis melo var. makuwa</name>
    <name type="common">Oriental melon</name>
    <dbReference type="NCBI Taxonomy" id="1194695"/>
    <lineage>
        <taxon>Eukaryota</taxon>
        <taxon>Viridiplantae</taxon>
        <taxon>Streptophyta</taxon>
        <taxon>Embryophyta</taxon>
        <taxon>Tracheophyta</taxon>
        <taxon>Spermatophyta</taxon>
        <taxon>Magnoliopsida</taxon>
        <taxon>eudicotyledons</taxon>
        <taxon>Gunneridae</taxon>
        <taxon>Pentapetalae</taxon>
        <taxon>rosids</taxon>
        <taxon>fabids</taxon>
        <taxon>Cucurbitales</taxon>
        <taxon>Cucurbitaceae</taxon>
        <taxon>Benincaseae</taxon>
        <taxon>Cucumis</taxon>
    </lineage>
</organism>
<dbReference type="Pfam" id="PF14223">
    <property type="entry name" value="Retrotran_gag_2"/>
    <property type="match status" value="1"/>
</dbReference>
<comment type="caution">
    <text evidence="1">The sequence shown here is derived from an EMBL/GenBank/DDBJ whole genome shotgun (WGS) entry which is preliminary data.</text>
</comment>
<sequence length="122" mass="14054">MTGEETIAKFNVRVVDFAKESFALGEKISKAKMVQKVLRSLPVRFNMKVTAIKEANDVTSMKLDELFGSLQKYLSYLFRIKAKKKKGDVVFQGRFRKFKNKFYKKAGRNGTQGNRDNNNSNF</sequence>
<proteinExistence type="predicted"/>
<keyword evidence="1" id="KW-0675">Receptor</keyword>
<name>A0A5A7UQY8_CUCMM</name>
<protein>
    <submittedName>
        <fullName evidence="1">Receptor-like protein 12</fullName>
    </submittedName>
</protein>
<reference evidence="1 2" key="1">
    <citation type="submission" date="2019-08" db="EMBL/GenBank/DDBJ databases">
        <title>Draft genome sequences of two oriental melons (Cucumis melo L. var makuwa).</title>
        <authorList>
            <person name="Kwon S.-Y."/>
        </authorList>
    </citation>
    <scope>NUCLEOTIDE SEQUENCE [LARGE SCALE GENOMIC DNA]</scope>
    <source>
        <strain evidence="2">cv. SW 3</strain>
        <tissue evidence="1">Leaf</tissue>
    </source>
</reference>
<evidence type="ECO:0000313" key="1">
    <source>
        <dbReference type="EMBL" id="KAA0056045.1"/>
    </source>
</evidence>